<dbReference type="RefSeq" id="WP_344641846.1">
    <property type="nucleotide sequence ID" value="NZ_BAAASS010000001.1"/>
</dbReference>
<feature type="transmembrane region" description="Helical" evidence="6">
    <location>
        <begin position="53"/>
        <end position="76"/>
    </location>
</feature>
<comment type="subcellular location">
    <subcellularLocation>
        <location evidence="1">Membrane</location>
        <topology evidence="1">Multi-pass membrane protein</topology>
    </subcellularLocation>
</comment>
<protein>
    <submittedName>
        <fullName evidence="8">RDD family protein</fullName>
    </submittedName>
</protein>
<evidence type="ECO:0000256" key="4">
    <source>
        <dbReference type="ARBA" id="ARBA00023136"/>
    </source>
</evidence>
<evidence type="ECO:0000256" key="2">
    <source>
        <dbReference type="ARBA" id="ARBA00022692"/>
    </source>
</evidence>
<dbReference type="EMBL" id="JBHSKL010000005">
    <property type="protein sequence ID" value="MFC5224028.1"/>
    <property type="molecule type" value="Genomic_DNA"/>
</dbReference>
<gene>
    <name evidence="8" type="ORF">ACFPN6_05300</name>
</gene>
<dbReference type="InterPro" id="IPR010432">
    <property type="entry name" value="RDD"/>
</dbReference>
<feature type="domain" description="RDD" evidence="7">
    <location>
        <begin position="17"/>
        <end position="115"/>
    </location>
</feature>
<dbReference type="Pfam" id="PF06271">
    <property type="entry name" value="RDD"/>
    <property type="match status" value="1"/>
</dbReference>
<feature type="transmembrane region" description="Helical" evidence="6">
    <location>
        <begin position="12"/>
        <end position="32"/>
    </location>
</feature>
<reference evidence="9" key="1">
    <citation type="journal article" date="2019" name="Int. J. Syst. Evol. Microbiol.">
        <title>The Global Catalogue of Microorganisms (GCM) 10K type strain sequencing project: providing services to taxonomists for standard genome sequencing and annotation.</title>
        <authorList>
            <consortium name="The Broad Institute Genomics Platform"/>
            <consortium name="The Broad Institute Genome Sequencing Center for Infectious Disease"/>
            <person name="Wu L."/>
            <person name="Ma J."/>
        </authorList>
    </citation>
    <scope>NUCLEOTIDE SEQUENCE [LARGE SCALE GENOMIC DNA]</scope>
    <source>
        <strain evidence="9">CCM 8479</strain>
    </source>
</reference>
<feature type="transmembrane region" description="Helical" evidence="6">
    <location>
        <begin position="82"/>
        <end position="102"/>
    </location>
</feature>
<evidence type="ECO:0000256" key="5">
    <source>
        <dbReference type="SAM" id="MobiDB-lite"/>
    </source>
</evidence>
<sequence length="142" mass="14654">MPAFRRAAAWFIDFGLLIAAAFLYQWVCLALLGRTLGKGLTGLKVTPRTPGRAALRAAVTTAADVAVYAAACVLLIEGHVVPSVLVWAVAVALFLGNALPALSPARRSLADRVAGTAVTGPGPDRPDLGLSRPGAMPPVRTS</sequence>
<evidence type="ECO:0000313" key="9">
    <source>
        <dbReference type="Proteomes" id="UP001596156"/>
    </source>
</evidence>
<name>A0ABW0D1W0_STRFI</name>
<dbReference type="Proteomes" id="UP001596156">
    <property type="component" value="Unassembled WGS sequence"/>
</dbReference>
<organism evidence="8 9">
    <name type="scientific">Streptomyces fimbriatus</name>
    <dbReference type="NCBI Taxonomy" id="68197"/>
    <lineage>
        <taxon>Bacteria</taxon>
        <taxon>Bacillati</taxon>
        <taxon>Actinomycetota</taxon>
        <taxon>Actinomycetes</taxon>
        <taxon>Kitasatosporales</taxon>
        <taxon>Streptomycetaceae</taxon>
        <taxon>Streptomyces</taxon>
    </lineage>
</organism>
<evidence type="ECO:0000256" key="6">
    <source>
        <dbReference type="SAM" id="Phobius"/>
    </source>
</evidence>
<comment type="caution">
    <text evidence="8">The sequence shown here is derived from an EMBL/GenBank/DDBJ whole genome shotgun (WGS) entry which is preliminary data.</text>
</comment>
<accession>A0ABW0D1W0</accession>
<keyword evidence="2 6" id="KW-0812">Transmembrane</keyword>
<keyword evidence="9" id="KW-1185">Reference proteome</keyword>
<evidence type="ECO:0000313" key="8">
    <source>
        <dbReference type="EMBL" id="MFC5224028.1"/>
    </source>
</evidence>
<proteinExistence type="predicted"/>
<keyword evidence="3 6" id="KW-1133">Transmembrane helix</keyword>
<feature type="region of interest" description="Disordered" evidence="5">
    <location>
        <begin position="114"/>
        <end position="142"/>
    </location>
</feature>
<evidence type="ECO:0000256" key="1">
    <source>
        <dbReference type="ARBA" id="ARBA00004141"/>
    </source>
</evidence>
<evidence type="ECO:0000259" key="7">
    <source>
        <dbReference type="Pfam" id="PF06271"/>
    </source>
</evidence>
<keyword evidence="4 6" id="KW-0472">Membrane</keyword>
<evidence type="ECO:0000256" key="3">
    <source>
        <dbReference type="ARBA" id="ARBA00022989"/>
    </source>
</evidence>